<dbReference type="GeneID" id="19202268"/>
<evidence type="ECO:0000313" key="2">
    <source>
        <dbReference type="Proteomes" id="UP000053558"/>
    </source>
</evidence>
<organism evidence="1 2">
    <name type="scientific">Coniophora puteana (strain RWD-64-598)</name>
    <name type="common">Brown rot fungus</name>
    <dbReference type="NCBI Taxonomy" id="741705"/>
    <lineage>
        <taxon>Eukaryota</taxon>
        <taxon>Fungi</taxon>
        <taxon>Dikarya</taxon>
        <taxon>Basidiomycota</taxon>
        <taxon>Agaricomycotina</taxon>
        <taxon>Agaricomycetes</taxon>
        <taxon>Agaricomycetidae</taxon>
        <taxon>Boletales</taxon>
        <taxon>Coniophorineae</taxon>
        <taxon>Coniophoraceae</taxon>
        <taxon>Coniophora</taxon>
    </lineage>
</organism>
<gene>
    <name evidence="1" type="ORF">CONPUDRAFT_147024</name>
</gene>
<dbReference type="SUPFAM" id="SSF54909">
    <property type="entry name" value="Dimeric alpha+beta barrel"/>
    <property type="match status" value="1"/>
</dbReference>
<keyword evidence="2" id="KW-1185">Reference proteome</keyword>
<accession>A0A5M3MBG7</accession>
<dbReference type="AlphaFoldDB" id="A0A5M3MBG7"/>
<dbReference type="EMBL" id="JH711587">
    <property type="protein sequence ID" value="EIW75971.1"/>
    <property type="molecule type" value="Genomic_DNA"/>
</dbReference>
<dbReference type="InterPro" id="IPR011008">
    <property type="entry name" value="Dimeric_a/b-barrel"/>
</dbReference>
<evidence type="ECO:0000313" key="1">
    <source>
        <dbReference type="EMBL" id="EIW75971.1"/>
    </source>
</evidence>
<dbReference type="Gene3D" id="3.30.70.100">
    <property type="match status" value="1"/>
</dbReference>
<protein>
    <recommendedName>
        <fullName evidence="3">ABM domain-containing protein</fullName>
    </recommendedName>
</protein>
<dbReference type="KEGG" id="cput:CONPUDRAFT_147024"/>
<dbReference type="Proteomes" id="UP000053558">
    <property type="component" value="Unassembled WGS sequence"/>
</dbReference>
<evidence type="ECO:0008006" key="3">
    <source>
        <dbReference type="Google" id="ProtNLM"/>
    </source>
</evidence>
<sequence length="275" mass="30129">MSCVRFDKPETTPCDSFIAVIDIGLPLSRGSPKLRHDLGPHVPLTDMRYPTTAAPEQEGDQITGASRGQLGAGVMVPLLTEIISFIASDEYIGAQDDTLKKLKELLAHVEGHVGLLHGLQVEDRNVGYMIMLWQSETHYEAYIDSEQYSDVQENLLRAVDDTRYNSVLTELRKDGSAAVSGLELAVVTLAEDKSGEDISEFPGKLATEDQEMVISAEWPYPLGQAGRPVLVLGWIASEVRQEITDNVAEAVAKIFSSSLQMSDIKVVHCSCRALQ</sequence>
<dbReference type="RefSeq" id="XP_007773964.1">
    <property type="nucleotide sequence ID" value="XM_007775774.1"/>
</dbReference>
<reference evidence="2" key="1">
    <citation type="journal article" date="2012" name="Science">
        <title>The Paleozoic origin of enzymatic lignin decomposition reconstructed from 31 fungal genomes.</title>
        <authorList>
            <person name="Floudas D."/>
            <person name="Binder M."/>
            <person name="Riley R."/>
            <person name="Barry K."/>
            <person name="Blanchette R.A."/>
            <person name="Henrissat B."/>
            <person name="Martinez A.T."/>
            <person name="Otillar R."/>
            <person name="Spatafora J.W."/>
            <person name="Yadav J.S."/>
            <person name="Aerts A."/>
            <person name="Benoit I."/>
            <person name="Boyd A."/>
            <person name="Carlson A."/>
            <person name="Copeland A."/>
            <person name="Coutinho P.M."/>
            <person name="de Vries R.P."/>
            <person name="Ferreira P."/>
            <person name="Findley K."/>
            <person name="Foster B."/>
            <person name="Gaskell J."/>
            <person name="Glotzer D."/>
            <person name="Gorecki P."/>
            <person name="Heitman J."/>
            <person name="Hesse C."/>
            <person name="Hori C."/>
            <person name="Igarashi K."/>
            <person name="Jurgens J.A."/>
            <person name="Kallen N."/>
            <person name="Kersten P."/>
            <person name="Kohler A."/>
            <person name="Kuees U."/>
            <person name="Kumar T.K.A."/>
            <person name="Kuo A."/>
            <person name="LaButti K."/>
            <person name="Larrondo L.F."/>
            <person name="Lindquist E."/>
            <person name="Ling A."/>
            <person name="Lombard V."/>
            <person name="Lucas S."/>
            <person name="Lundell T."/>
            <person name="Martin R."/>
            <person name="McLaughlin D.J."/>
            <person name="Morgenstern I."/>
            <person name="Morin E."/>
            <person name="Murat C."/>
            <person name="Nagy L.G."/>
            <person name="Nolan M."/>
            <person name="Ohm R.A."/>
            <person name="Patyshakuliyeva A."/>
            <person name="Rokas A."/>
            <person name="Ruiz-Duenas F.J."/>
            <person name="Sabat G."/>
            <person name="Salamov A."/>
            <person name="Samejima M."/>
            <person name="Schmutz J."/>
            <person name="Slot J.C."/>
            <person name="St John F."/>
            <person name="Stenlid J."/>
            <person name="Sun H."/>
            <person name="Sun S."/>
            <person name="Syed K."/>
            <person name="Tsang A."/>
            <person name="Wiebenga A."/>
            <person name="Young D."/>
            <person name="Pisabarro A."/>
            <person name="Eastwood D.C."/>
            <person name="Martin F."/>
            <person name="Cullen D."/>
            <person name="Grigoriev I.V."/>
            <person name="Hibbett D.S."/>
        </authorList>
    </citation>
    <scope>NUCLEOTIDE SEQUENCE [LARGE SCALE GENOMIC DNA]</scope>
    <source>
        <strain evidence="2">RWD-64-598 SS2</strain>
    </source>
</reference>
<name>A0A5M3MBG7_CONPW</name>
<comment type="caution">
    <text evidence="1">The sequence shown here is derived from an EMBL/GenBank/DDBJ whole genome shotgun (WGS) entry which is preliminary data.</text>
</comment>
<proteinExistence type="predicted"/>
<dbReference type="OrthoDB" id="3830579at2759"/>